<dbReference type="EMBL" id="JMIX01000004">
    <property type="protein sequence ID" value="KEO96788.1"/>
    <property type="molecule type" value="Genomic_DNA"/>
</dbReference>
<keyword evidence="1" id="KW-1133">Transmembrane helix</keyword>
<accession>A0A074MY65</accession>
<comment type="caution">
    <text evidence="2">The sequence shown here is derived from an EMBL/GenBank/DDBJ whole genome shotgun (WGS) entry which is preliminary data.</text>
</comment>
<evidence type="ECO:0000313" key="3">
    <source>
        <dbReference type="Proteomes" id="UP000027866"/>
    </source>
</evidence>
<dbReference type="Proteomes" id="UP000027866">
    <property type="component" value="Unassembled WGS sequence"/>
</dbReference>
<gene>
    <name evidence="2" type="ORF">EH32_08895</name>
</gene>
<proteinExistence type="predicted"/>
<keyword evidence="3" id="KW-1185">Reference proteome</keyword>
<name>A0A074MY65_9SPHN</name>
<organism evidence="2 3">
    <name type="scientific">Erythrobacter litoralis</name>
    <dbReference type="NCBI Taxonomy" id="39960"/>
    <lineage>
        <taxon>Bacteria</taxon>
        <taxon>Pseudomonadati</taxon>
        <taxon>Pseudomonadota</taxon>
        <taxon>Alphaproteobacteria</taxon>
        <taxon>Sphingomonadales</taxon>
        <taxon>Erythrobacteraceae</taxon>
        <taxon>Erythrobacter/Porphyrobacter group</taxon>
        <taxon>Erythrobacter</taxon>
    </lineage>
</organism>
<keyword evidence="1" id="KW-0472">Membrane</keyword>
<evidence type="ECO:0000256" key="1">
    <source>
        <dbReference type="SAM" id="Phobius"/>
    </source>
</evidence>
<keyword evidence="1" id="KW-0812">Transmembrane</keyword>
<dbReference type="AlphaFoldDB" id="A0A074MY65"/>
<reference evidence="2 3" key="1">
    <citation type="submission" date="2014-04" db="EMBL/GenBank/DDBJ databases">
        <title>A comprehensive comparison of genomes of Erythrobacter spp. Strains.</title>
        <authorList>
            <person name="Zheng Q."/>
        </authorList>
    </citation>
    <scope>NUCLEOTIDE SEQUENCE [LARGE SCALE GENOMIC DNA]</scope>
    <source>
        <strain evidence="2 3">DSM 8509</strain>
    </source>
</reference>
<evidence type="ECO:0000313" key="2">
    <source>
        <dbReference type="EMBL" id="KEO96788.1"/>
    </source>
</evidence>
<sequence length="72" mass="7911">MLMIFSATSILSSAWLVLHARDVALILRHILPIDPGLGKRLASFRQVCAMMTLFGFSVSAEVLIVLRVSLGR</sequence>
<protein>
    <submittedName>
        <fullName evidence="2">Uncharacterized protein</fullName>
    </submittedName>
</protein>
<feature type="transmembrane region" description="Helical" evidence="1">
    <location>
        <begin position="44"/>
        <end position="66"/>
    </location>
</feature>